<accession>A0A3D9UP21</accession>
<feature type="transmembrane region" description="Helical" evidence="6">
    <location>
        <begin position="21"/>
        <end position="45"/>
    </location>
</feature>
<keyword evidence="5 6" id="KW-0472">Membrane</keyword>
<dbReference type="InterPro" id="IPR050833">
    <property type="entry name" value="Poly_Biosynth_Transport"/>
</dbReference>
<evidence type="ECO:0000313" key="8">
    <source>
        <dbReference type="Proteomes" id="UP000256253"/>
    </source>
</evidence>
<dbReference type="RefSeq" id="WP_147301369.1">
    <property type="nucleotide sequence ID" value="NZ_QTUA01000001.1"/>
</dbReference>
<evidence type="ECO:0000256" key="6">
    <source>
        <dbReference type="SAM" id="Phobius"/>
    </source>
</evidence>
<dbReference type="OrthoDB" id="5140599at2"/>
<reference evidence="7 8" key="1">
    <citation type="submission" date="2018-08" db="EMBL/GenBank/DDBJ databases">
        <title>Sequencing the genomes of 1000 actinobacteria strains.</title>
        <authorList>
            <person name="Klenk H.-P."/>
        </authorList>
    </citation>
    <scope>NUCLEOTIDE SEQUENCE [LARGE SCALE GENOMIC DNA]</scope>
    <source>
        <strain evidence="7 8">DSM 22967</strain>
    </source>
</reference>
<keyword evidence="8" id="KW-1185">Reference proteome</keyword>
<evidence type="ECO:0000313" key="7">
    <source>
        <dbReference type="EMBL" id="REF31026.1"/>
    </source>
</evidence>
<dbReference type="PANTHER" id="PTHR30250:SF11">
    <property type="entry name" value="O-ANTIGEN TRANSPORTER-RELATED"/>
    <property type="match status" value="1"/>
</dbReference>
<feature type="transmembrane region" description="Helical" evidence="6">
    <location>
        <begin position="336"/>
        <end position="357"/>
    </location>
</feature>
<gene>
    <name evidence="7" type="ORF">DFJ65_2067</name>
</gene>
<comment type="subcellular location">
    <subcellularLocation>
        <location evidence="1">Cell membrane</location>
        <topology evidence="1">Multi-pass membrane protein</topology>
    </subcellularLocation>
</comment>
<protein>
    <submittedName>
        <fullName evidence="7">O-antigen/teichoic acid export membrane protein</fullName>
    </submittedName>
</protein>
<proteinExistence type="predicted"/>
<evidence type="ECO:0000256" key="1">
    <source>
        <dbReference type="ARBA" id="ARBA00004651"/>
    </source>
</evidence>
<feature type="transmembrane region" description="Helical" evidence="6">
    <location>
        <begin position="295"/>
        <end position="316"/>
    </location>
</feature>
<feature type="transmembrane region" description="Helical" evidence="6">
    <location>
        <begin position="126"/>
        <end position="148"/>
    </location>
</feature>
<evidence type="ECO:0000256" key="2">
    <source>
        <dbReference type="ARBA" id="ARBA00022475"/>
    </source>
</evidence>
<dbReference type="Proteomes" id="UP000256253">
    <property type="component" value="Unassembled WGS sequence"/>
</dbReference>
<evidence type="ECO:0000256" key="5">
    <source>
        <dbReference type="ARBA" id="ARBA00023136"/>
    </source>
</evidence>
<dbReference type="GO" id="GO:0005886">
    <property type="term" value="C:plasma membrane"/>
    <property type="evidence" value="ECO:0007669"/>
    <property type="project" value="UniProtKB-SubCell"/>
</dbReference>
<feature type="transmembrane region" description="Helical" evidence="6">
    <location>
        <begin position="57"/>
        <end position="78"/>
    </location>
</feature>
<name>A0A3D9UP21_9MICO</name>
<organism evidence="7 8">
    <name type="scientific">Calidifontibacter indicus</name>
    <dbReference type="NCBI Taxonomy" id="419650"/>
    <lineage>
        <taxon>Bacteria</taxon>
        <taxon>Bacillati</taxon>
        <taxon>Actinomycetota</taxon>
        <taxon>Actinomycetes</taxon>
        <taxon>Micrococcales</taxon>
        <taxon>Dermacoccaceae</taxon>
        <taxon>Calidifontibacter</taxon>
    </lineage>
</organism>
<dbReference type="AlphaFoldDB" id="A0A3D9UP21"/>
<keyword evidence="2" id="KW-1003">Cell membrane</keyword>
<feature type="transmembrane region" description="Helical" evidence="6">
    <location>
        <begin position="364"/>
        <end position="382"/>
    </location>
</feature>
<dbReference type="PANTHER" id="PTHR30250">
    <property type="entry name" value="PST FAMILY PREDICTED COLANIC ACID TRANSPORTER"/>
    <property type="match status" value="1"/>
</dbReference>
<feature type="transmembrane region" description="Helical" evidence="6">
    <location>
        <begin position="388"/>
        <end position="408"/>
    </location>
</feature>
<sequence>MKPASNPAADTSTSAQTTTTGGSAAVVALAMTLGNVCAYGFVVLAARSMIPASYGQVGALLGLLLVVDVVAVGLQANAAREAATHTGRGQTRRSLRRGLIALAALVVLGTAISPVVARVLDLDGPLPVVLTTLAAGFLAVSGSAVGILQGRERWTSFAAVQLSSGISRLVVGGGAILIWPTPTGALFGVAAGAAVPMTIAWLTVTNRVLADDREAPAPSEEPSTRSSALHDSHMLLALLVLSNCDVLLVRHVLEGHDSGLYAAGLIVTKAVLFLPQFVIAVAFPSMVRSDSAQVVLKAAGVVVGLGLLIAGGVLLLPGLALTVVGGPKYEEVAGSLWAFSLLGTVLSLINVMVFRLIAHRRYAAVAPLWVGAACLAAAVLTTSSVSQVLTVTIATDTAVLLVLGWLTLRSRATT</sequence>
<feature type="transmembrane region" description="Helical" evidence="6">
    <location>
        <begin position="259"/>
        <end position="283"/>
    </location>
</feature>
<keyword evidence="3 6" id="KW-0812">Transmembrane</keyword>
<evidence type="ECO:0000256" key="3">
    <source>
        <dbReference type="ARBA" id="ARBA00022692"/>
    </source>
</evidence>
<dbReference type="EMBL" id="QTUA01000001">
    <property type="protein sequence ID" value="REF31026.1"/>
    <property type="molecule type" value="Genomic_DNA"/>
</dbReference>
<evidence type="ECO:0000256" key="4">
    <source>
        <dbReference type="ARBA" id="ARBA00022989"/>
    </source>
</evidence>
<feature type="transmembrane region" description="Helical" evidence="6">
    <location>
        <begin position="99"/>
        <end position="120"/>
    </location>
</feature>
<keyword evidence="4 6" id="KW-1133">Transmembrane helix</keyword>
<comment type="caution">
    <text evidence="7">The sequence shown here is derived from an EMBL/GenBank/DDBJ whole genome shotgun (WGS) entry which is preliminary data.</text>
</comment>